<dbReference type="RefSeq" id="WP_111403396.1">
    <property type="nucleotide sequence ID" value="NZ_QEPN01000006.1"/>
</dbReference>
<name>A0A369YH15_9PAST</name>
<keyword evidence="1" id="KW-0732">Signal</keyword>
<feature type="chain" id="PRO_5017035410" evidence="1">
    <location>
        <begin position="19"/>
        <end position="146"/>
    </location>
</feature>
<feature type="signal peptide" evidence="1">
    <location>
        <begin position="1"/>
        <end position="18"/>
    </location>
</feature>
<dbReference type="STRING" id="1035839.GCA_000238795_01172"/>
<sequence length="146" mass="15705">MKKLFVFALCTFSVSSFALTPQIETESNSDSFISFRTANDAIYCSGDIPGLDPKVECVTKIKGKPILPRPKDCEFEWGELFSVGATGKASLVCASDTPAVPDSPILKDGETIKGKGWQCTASGGSLTCSNQEKHGFKISQAKQKLF</sequence>
<dbReference type="Pfam" id="PF20341">
    <property type="entry name" value="DUF6636"/>
    <property type="match status" value="1"/>
</dbReference>
<dbReference type="InterPro" id="IPR046576">
    <property type="entry name" value="DUF6636"/>
</dbReference>
<accession>A0A369YH15</accession>
<dbReference type="EMBL" id="QEPN01000006">
    <property type="protein sequence ID" value="RDE70878.1"/>
    <property type="molecule type" value="Genomic_DNA"/>
</dbReference>
<protein>
    <submittedName>
        <fullName evidence="2">Uncharacterized protein</fullName>
    </submittedName>
</protein>
<dbReference type="Proteomes" id="UP000253872">
    <property type="component" value="Unassembled WGS sequence"/>
</dbReference>
<proteinExistence type="predicted"/>
<gene>
    <name evidence="2" type="ORF">DPV93_07670</name>
</gene>
<evidence type="ECO:0000313" key="3">
    <source>
        <dbReference type="Proteomes" id="UP000253872"/>
    </source>
</evidence>
<comment type="caution">
    <text evidence="2">The sequence shown here is derived from an EMBL/GenBank/DDBJ whole genome shotgun (WGS) entry which is preliminary data.</text>
</comment>
<dbReference type="AlphaFoldDB" id="A0A369YH15"/>
<evidence type="ECO:0000256" key="1">
    <source>
        <dbReference type="SAM" id="SignalP"/>
    </source>
</evidence>
<evidence type="ECO:0000313" key="2">
    <source>
        <dbReference type="EMBL" id="RDE70878.1"/>
    </source>
</evidence>
<reference evidence="2 3" key="1">
    <citation type="submission" date="2018-05" db="EMBL/GenBank/DDBJ databases">
        <title>Draft Genome Sequences for a Diverse set of 7 Haemophilus Species.</title>
        <authorList>
            <person name="Nichols M."/>
            <person name="Topaz N."/>
            <person name="Wang X."/>
            <person name="Wang X."/>
            <person name="Boxrud D."/>
        </authorList>
    </citation>
    <scope>NUCLEOTIDE SEQUENCE [LARGE SCALE GENOMIC DNA]</scope>
    <source>
        <strain evidence="2 3">C2002001239</strain>
    </source>
</reference>
<organism evidence="2 3">
    <name type="scientific">Haemophilus sputorum</name>
    <dbReference type="NCBI Taxonomy" id="1078480"/>
    <lineage>
        <taxon>Bacteria</taxon>
        <taxon>Pseudomonadati</taxon>
        <taxon>Pseudomonadota</taxon>
        <taxon>Gammaproteobacteria</taxon>
        <taxon>Pasteurellales</taxon>
        <taxon>Pasteurellaceae</taxon>
        <taxon>Haemophilus</taxon>
    </lineage>
</organism>